<dbReference type="PANTHER" id="PTHR12651">
    <property type="entry name" value="26S PROTEASOME NON-ATPASE REGULATORY SUBUNIT 9"/>
    <property type="match status" value="1"/>
</dbReference>
<dbReference type="FunFam" id="2.30.42.10:FF:000107">
    <property type="entry name" value="26S proteasome non-ATPase regulatory subunit 9"/>
    <property type="match status" value="1"/>
</dbReference>
<evidence type="ECO:0000259" key="3">
    <source>
        <dbReference type="Pfam" id="PF18265"/>
    </source>
</evidence>
<proteinExistence type="predicted"/>
<protein>
    <recommendedName>
        <fullName evidence="3">Nas2 N-terminal domain-containing protein</fullName>
    </recommendedName>
</protein>
<dbReference type="GO" id="GO:0070682">
    <property type="term" value="P:proteasome regulatory particle assembly"/>
    <property type="evidence" value="ECO:0007669"/>
    <property type="project" value="InterPro"/>
</dbReference>
<evidence type="ECO:0000256" key="1">
    <source>
        <dbReference type="ARBA" id="ARBA00023186"/>
    </source>
</evidence>
<accession>A0A7S4MAA7</accession>
<name>A0A7S4MAA7_9EUKA</name>
<reference evidence="4" key="1">
    <citation type="submission" date="2021-01" db="EMBL/GenBank/DDBJ databases">
        <authorList>
            <person name="Corre E."/>
            <person name="Pelletier E."/>
            <person name="Niang G."/>
            <person name="Scheremetjew M."/>
            <person name="Finn R."/>
            <person name="Kale V."/>
            <person name="Holt S."/>
            <person name="Cochrane G."/>
            <person name="Meng A."/>
            <person name="Brown T."/>
            <person name="Cohen L."/>
        </authorList>
    </citation>
    <scope>NUCLEOTIDE SEQUENCE</scope>
    <source>
        <strain evidence="4">DIVA3 518/3/11/1/6</strain>
    </source>
</reference>
<sequence length="221" mass="24980">MSMREQVVKWIEMKDSMESRIDEIETMLSETGFGLHGGLIDDEGYPISDVDKIFEIRSARNELAMLKNDHIDIMLKIEKGLESCFADDEETKEETKKTTENTTEPPKQPDSDIDTPEDSNNSDLSSQKHKNNTQHFCKVNQVQFGSPAEESGLKAGDLIFSFGYANYSNHNNLKLIRDVVVANEDHPIDVVIERNSNTLELRLTPKKWKGNGLLGCHLVPV</sequence>
<dbReference type="InterPro" id="IPR036034">
    <property type="entry name" value="PDZ_sf"/>
</dbReference>
<dbReference type="Gene3D" id="2.30.42.10">
    <property type="match status" value="1"/>
</dbReference>
<keyword evidence="1" id="KW-0143">Chaperone</keyword>
<dbReference type="EMBL" id="HBKP01006518">
    <property type="protein sequence ID" value="CAE2209667.1"/>
    <property type="molecule type" value="Transcribed_RNA"/>
</dbReference>
<dbReference type="GO" id="GO:0005737">
    <property type="term" value="C:cytoplasm"/>
    <property type="evidence" value="ECO:0007669"/>
    <property type="project" value="TreeGrafter"/>
</dbReference>
<dbReference type="Gene3D" id="6.10.140.1710">
    <property type="match status" value="1"/>
</dbReference>
<dbReference type="InterPro" id="IPR040815">
    <property type="entry name" value="Nas2_N"/>
</dbReference>
<dbReference type="InterPro" id="IPR035269">
    <property type="entry name" value="PSMD9"/>
</dbReference>
<dbReference type="GO" id="GO:0005634">
    <property type="term" value="C:nucleus"/>
    <property type="evidence" value="ECO:0007669"/>
    <property type="project" value="TreeGrafter"/>
</dbReference>
<dbReference type="SUPFAM" id="SSF50156">
    <property type="entry name" value="PDZ domain-like"/>
    <property type="match status" value="1"/>
</dbReference>
<organism evidence="4">
    <name type="scientific">Vannella robusta</name>
    <dbReference type="NCBI Taxonomy" id="1487602"/>
    <lineage>
        <taxon>Eukaryota</taxon>
        <taxon>Amoebozoa</taxon>
        <taxon>Discosea</taxon>
        <taxon>Flabellinia</taxon>
        <taxon>Vannellidae</taxon>
        <taxon>Vannella</taxon>
    </lineage>
</organism>
<dbReference type="AlphaFoldDB" id="A0A7S4MAA7"/>
<dbReference type="PANTHER" id="PTHR12651:SF1">
    <property type="entry name" value="26S PROTEASOME NON-ATPASE REGULATORY SUBUNIT 9"/>
    <property type="match status" value="1"/>
</dbReference>
<dbReference type="Pfam" id="PF18265">
    <property type="entry name" value="Nas2_N"/>
    <property type="match status" value="1"/>
</dbReference>
<feature type="domain" description="Nas2 N-terminal" evidence="3">
    <location>
        <begin position="9"/>
        <end position="86"/>
    </location>
</feature>
<evidence type="ECO:0000313" key="4">
    <source>
        <dbReference type="EMBL" id="CAE2209667.1"/>
    </source>
</evidence>
<gene>
    <name evidence="4" type="ORF">VSP0166_LOCUS4692</name>
</gene>
<evidence type="ECO:0000256" key="2">
    <source>
        <dbReference type="SAM" id="MobiDB-lite"/>
    </source>
</evidence>
<feature type="region of interest" description="Disordered" evidence="2">
    <location>
        <begin position="86"/>
        <end position="132"/>
    </location>
</feature>